<dbReference type="SUPFAM" id="SSF47323">
    <property type="entry name" value="Anticodon-binding domain of a subclass of class I aminoacyl-tRNA synthetases"/>
    <property type="match status" value="1"/>
</dbReference>
<dbReference type="Proteomes" id="UP000179209">
    <property type="component" value="Unassembled WGS sequence"/>
</dbReference>
<name>A0A1F6B1W2_9BACT</name>
<dbReference type="InterPro" id="IPR024909">
    <property type="entry name" value="Cys-tRNA/MSH_ligase"/>
</dbReference>
<keyword evidence="4 13" id="KW-0436">Ligase</keyword>
<dbReference type="Gene3D" id="3.40.50.620">
    <property type="entry name" value="HUPs"/>
    <property type="match status" value="1"/>
</dbReference>
<evidence type="ECO:0000256" key="5">
    <source>
        <dbReference type="ARBA" id="ARBA00022723"/>
    </source>
</evidence>
<evidence type="ECO:0000256" key="11">
    <source>
        <dbReference type="NCBIfam" id="TIGR00435"/>
    </source>
</evidence>
<evidence type="ECO:0000256" key="6">
    <source>
        <dbReference type="ARBA" id="ARBA00022741"/>
    </source>
</evidence>
<dbReference type="PANTHER" id="PTHR10890">
    <property type="entry name" value="CYSTEINYL-TRNA SYNTHETASE"/>
    <property type="match status" value="1"/>
</dbReference>
<gene>
    <name evidence="13" type="ORF">A3I51_03760</name>
</gene>
<dbReference type="AlphaFoldDB" id="A0A1F6B1W2"/>
<keyword evidence="7" id="KW-0862">Zinc</keyword>
<protein>
    <recommendedName>
        <fullName evidence="3 11">Cysteine--tRNA ligase</fullName>
        <ecNumber evidence="3 11">6.1.1.16</ecNumber>
    </recommendedName>
</protein>
<organism evidence="13 14">
    <name type="scientific">Candidatus Gottesmanbacteria bacterium RIFCSPLOWO2_02_FULL_38_8</name>
    <dbReference type="NCBI Taxonomy" id="1798397"/>
    <lineage>
        <taxon>Bacteria</taxon>
        <taxon>Candidatus Gottesmaniibacteriota</taxon>
    </lineage>
</organism>
<dbReference type="CDD" id="cd00672">
    <property type="entry name" value="CysRS_core"/>
    <property type="match status" value="1"/>
</dbReference>
<dbReference type="InterPro" id="IPR015803">
    <property type="entry name" value="Cys-tRNA-ligase"/>
</dbReference>
<dbReference type="Pfam" id="PF01406">
    <property type="entry name" value="tRNA-synt_1e"/>
    <property type="match status" value="1"/>
</dbReference>
<comment type="subunit">
    <text evidence="2">Monomer.</text>
</comment>
<keyword evidence="8" id="KW-0067">ATP-binding</keyword>
<dbReference type="GO" id="GO:0004817">
    <property type="term" value="F:cysteine-tRNA ligase activity"/>
    <property type="evidence" value="ECO:0007669"/>
    <property type="project" value="UniProtKB-UniRule"/>
</dbReference>
<accession>A0A1F6B1W2</accession>
<evidence type="ECO:0000256" key="4">
    <source>
        <dbReference type="ARBA" id="ARBA00022598"/>
    </source>
</evidence>
<reference evidence="13 14" key="1">
    <citation type="journal article" date="2016" name="Nat. Commun.">
        <title>Thousands of microbial genomes shed light on interconnected biogeochemical processes in an aquifer system.</title>
        <authorList>
            <person name="Anantharaman K."/>
            <person name="Brown C.T."/>
            <person name="Hug L.A."/>
            <person name="Sharon I."/>
            <person name="Castelle C.J."/>
            <person name="Probst A.J."/>
            <person name="Thomas B.C."/>
            <person name="Singh A."/>
            <person name="Wilkins M.J."/>
            <person name="Karaoz U."/>
            <person name="Brodie E.L."/>
            <person name="Williams K.H."/>
            <person name="Hubbard S.S."/>
            <person name="Banfield J.F."/>
        </authorList>
    </citation>
    <scope>NUCLEOTIDE SEQUENCE [LARGE SCALE GENOMIC DNA]</scope>
</reference>
<keyword evidence="6" id="KW-0547">Nucleotide-binding</keyword>
<sequence length="459" mass="52105">PINPPEVGYYSCGPTVYDYAHIGHARTYVFADILQRVLEYSGCSVKRVMNITDVGHLTSDADSGEDKMEKGAKREKKSVWEIAEFYSEDFFKMLNLLNIKKPAVITKATEYIPQMIDLVKVLEEKGFTYKTDDGVYFNTKMLKDYGKLTGKTRDVLEKTLKAGERIEMVAEKKNITDFALWKLTPKGVKRQMEWDSPWGKGFPGWHLECSAMGISQLGESFDIHTGGVDHIQIHHTNEIAQSEAYSGKPFVKYWLHAGHLTVEGEKMSKSLGNFIRVVDLVKKGYNPLALRYLFLTASYGRDMNFTWESIKAAQSAYEELFGRISEIKNSATTDKRVSLSAEKLDKIEDYRNKFDESINNNLNTAEGLAAVWQAVKSNIPANDKLDLIYLFDEVLGLNLKQIQATKEIEIPRNISELVEKREAKRVQKKFPEADKLRKEIEKAGYAVVDTPQGPVIKAL</sequence>
<dbReference type="InterPro" id="IPR014729">
    <property type="entry name" value="Rossmann-like_a/b/a_fold"/>
</dbReference>
<evidence type="ECO:0000256" key="2">
    <source>
        <dbReference type="ARBA" id="ARBA00011245"/>
    </source>
</evidence>
<dbReference type="GO" id="GO:0005524">
    <property type="term" value="F:ATP binding"/>
    <property type="evidence" value="ECO:0007669"/>
    <property type="project" value="UniProtKB-KW"/>
</dbReference>
<evidence type="ECO:0000313" key="14">
    <source>
        <dbReference type="Proteomes" id="UP000179209"/>
    </source>
</evidence>
<dbReference type="EC" id="6.1.1.16" evidence="3 11"/>
<dbReference type="EMBL" id="MFKA01000099">
    <property type="protein sequence ID" value="OGG30919.1"/>
    <property type="molecule type" value="Genomic_DNA"/>
</dbReference>
<evidence type="ECO:0000256" key="3">
    <source>
        <dbReference type="ARBA" id="ARBA00012832"/>
    </source>
</evidence>
<evidence type="ECO:0000259" key="12">
    <source>
        <dbReference type="Pfam" id="PF01406"/>
    </source>
</evidence>
<keyword evidence="9" id="KW-0648">Protein biosynthesis</keyword>
<dbReference type="InterPro" id="IPR009080">
    <property type="entry name" value="tRNAsynth_Ia_anticodon-bd"/>
</dbReference>
<dbReference type="HAMAP" id="MF_00041">
    <property type="entry name" value="Cys_tRNA_synth"/>
    <property type="match status" value="1"/>
</dbReference>
<comment type="caution">
    <text evidence="13">The sequence shown here is derived from an EMBL/GenBank/DDBJ whole genome shotgun (WGS) entry which is preliminary data.</text>
</comment>
<dbReference type="GO" id="GO:0046872">
    <property type="term" value="F:metal ion binding"/>
    <property type="evidence" value="ECO:0007669"/>
    <property type="project" value="UniProtKB-KW"/>
</dbReference>
<dbReference type="GO" id="GO:0005829">
    <property type="term" value="C:cytosol"/>
    <property type="evidence" value="ECO:0007669"/>
    <property type="project" value="TreeGrafter"/>
</dbReference>
<proteinExistence type="inferred from homology"/>
<comment type="cofactor">
    <cofactor evidence="1">
        <name>Zn(2+)</name>
        <dbReference type="ChEBI" id="CHEBI:29105"/>
    </cofactor>
</comment>
<evidence type="ECO:0000256" key="7">
    <source>
        <dbReference type="ARBA" id="ARBA00022833"/>
    </source>
</evidence>
<keyword evidence="10" id="KW-0030">Aminoacyl-tRNA synthetase</keyword>
<evidence type="ECO:0000256" key="9">
    <source>
        <dbReference type="ARBA" id="ARBA00022917"/>
    </source>
</evidence>
<evidence type="ECO:0000256" key="1">
    <source>
        <dbReference type="ARBA" id="ARBA00001947"/>
    </source>
</evidence>
<feature type="domain" description="tRNA synthetases class I catalytic" evidence="12">
    <location>
        <begin position="3"/>
        <end position="314"/>
    </location>
</feature>
<evidence type="ECO:0000256" key="8">
    <source>
        <dbReference type="ARBA" id="ARBA00022840"/>
    </source>
</evidence>
<dbReference type="InterPro" id="IPR032678">
    <property type="entry name" value="tRNA-synt_1_cat_dom"/>
</dbReference>
<evidence type="ECO:0000313" key="13">
    <source>
        <dbReference type="EMBL" id="OGG30919.1"/>
    </source>
</evidence>
<dbReference type="PANTHER" id="PTHR10890:SF3">
    <property type="entry name" value="CYSTEINE--TRNA LIGASE, CYTOPLASMIC"/>
    <property type="match status" value="1"/>
</dbReference>
<evidence type="ECO:0000256" key="10">
    <source>
        <dbReference type="ARBA" id="ARBA00023146"/>
    </source>
</evidence>
<dbReference type="GO" id="GO:0006423">
    <property type="term" value="P:cysteinyl-tRNA aminoacylation"/>
    <property type="evidence" value="ECO:0007669"/>
    <property type="project" value="UniProtKB-UniRule"/>
</dbReference>
<keyword evidence="5" id="KW-0479">Metal-binding</keyword>
<dbReference type="NCBIfam" id="TIGR00435">
    <property type="entry name" value="cysS"/>
    <property type="match status" value="1"/>
</dbReference>
<feature type="non-terminal residue" evidence="13">
    <location>
        <position position="1"/>
    </location>
</feature>
<dbReference type="SUPFAM" id="SSF52374">
    <property type="entry name" value="Nucleotidylyl transferase"/>
    <property type="match status" value="1"/>
</dbReference>
<dbReference type="PRINTS" id="PR00983">
    <property type="entry name" value="TRNASYNTHCYS"/>
</dbReference>
<dbReference type="Gene3D" id="1.20.120.1910">
    <property type="entry name" value="Cysteine-tRNA ligase, C-terminal anti-codon recognition domain"/>
    <property type="match status" value="1"/>
</dbReference>